<reference evidence="2" key="1">
    <citation type="submission" date="2016-06" db="EMBL/GenBank/DDBJ databases">
        <authorList>
            <person name="Petersen J."/>
            <person name="Sayavedra L."/>
        </authorList>
    </citation>
    <scope>NUCLEOTIDE SEQUENCE [LARGE SCALE GENOMIC DNA]</scope>
    <source>
        <strain evidence="2">BazSymA</strain>
    </source>
</reference>
<accession>A0A1H6MFZ4</accession>
<sequence>MYISPFDLDLYVKPNKFLVFFGLHQWLLQFSDMPFIFR</sequence>
<gene>
    <name evidence="1" type="ORF">BAZSYMA_ACONTIG155099_0</name>
</gene>
<name>A0A1H6MFZ4_9GAMM</name>
<organism evidence="1 2">
    <name type="scientific">Bathymodiolus azoricus thioautotrophic gill symbiont</name>
    <dbReference type="NCBI Taxonomy" id="235205"/>
    <lineage>
        <taxon>Bacteria</taxon>
        <taxon>Pseudomonadati</taxon>
        <taxon>Pseudomonadota</taxon>
        <taxon>Gammaproteobacteria</taxon>
        <taxon>sulfur-oxidizing symbionts</taxon>
    </lineage>
</organism>
<proteinExistence type="predicted"/>
<dbReference type="Proteomes" id="UP000198988">
    <property type="component" value="Unassembled WGS sequence"/>
</dbReference>
<dbReference type="EMBL" id="CDSC02000428">
    <property type="protein sequence ID" value="SEI00449.1"/>
    <property type="molecule type" value="Genomic_DNA"/>
</dbReference>
<evidence type="ECO:0000313" key="2">
    <source>
        <dbReference type="Proteomes" id="UP000198988"/>
    </source>
</evidence>
<protein>
    <submittedName>
        <fullName evidence="1">Uncharacterized protein</fullName>
    </submittedName>
</protein>
<evidence type="ECO:0000313" key="1">
    <source>
        <dbReference type="EMBL" id="SEI00449.1"/>
    </source>
</evidence>
<dbReference type="AlphaFoldDB" id="A0A1H6MFZ4"/>